<dbReference type="Pfam" id="PF14484">
    <property type="entry name" value="FISNA"/>
    <property type="match status" value="1"/>
</dbReference>
<evidence type="ECO:0000256" key="8">
    <source>
        <dbReference type="ARBA" id="ARBA00022833"/>
    </source>
</evidence>
<dbReference type="GO" id="GO:0008270">
    <property type="term" value="F:zinc ion binding"/>
    <property type="evidence" value="ECO:0007669"/>
    <property type="project" value="UniProtKB-KW"/>
</dbReference>
<evidence type="ECO:0000256" key="10">
    <source>
        <dbReference type="PROSITE-ProRule" id="PRU00175"/>
    </source>
</evidence>
<feature type="domain" description="NACHT" evidence="13">
    <location>
        <begin position="281"/>
        <end position="415"/>
    </location>
</feature>
<evidence type="ECO:0000256" key="5">
    <source>
        <dbReference type="ARBA" id="ARBA00022737"/>
    </source>
</evidence>
<dbReference type="Gene3D" id="3.80.10.10">
    <property type="entry name" value="Ribonuclease Inhibitor"/>
    <property type="match status" value="2"/>
</dbReference>
<dbReference type="SMART" id="SM00184">
    <property type="entry name" value="RING"/>
    <property type="match status" value="1"/>
</dbReference>
<evidence type="ECO:0000256" key="2">
    <source>
        <dbReference type="ARBA" id="ARBA00022490"/>
    </source>
</evidence>
<dbReference type="Pfam" id="PF17779">
    <property type="entry name" value="WHD_NOD2"/>
    <property type="match status" value="1"/>
</dbReference>
<dbReference type="InterPro" id="IPR017907">
    <property type="entry name" value="Znf_RING_CS"/>
</dbReference>
<dbReference type="PANTHER" id="PTHR24106">
    <property type="entry name" value="NACHT, LRR AND CARD DOMAINS-CONTAINING"/>
    <property type="match status" value="1"/>
</dbReference>
<dbReference type="Ensembl" id="ENSSORT00005016293.1">
    <property type="protein sequence ID" value="ENSSORP00005015797.1"/>
    <property type="gene ID" value="ENSSORG00005008009.1"/>
</dbReference>
<proteinExistence type="predicted"/>
<evidence type="ECO:0000259" key="13">
    <source>
        <dbReference type="PROSITE" id="PS50837"/>
    </source>
</evidence>
<dbReference type="SMART" id="SM00368">
    <property type="entry name" value="LRR_RI"/>
    <property type="match status" value="9"/>
</dbReference>
<dbReference type="InterPro" id="IPR051261">
    <property type="entry name" value="NLR"/>
</dbReference>
<dbReference type="InterPro" id="IPR007111">
    <property type="entry name" value="NACHT_NTPase"/>
</dbReference>
<evidence type="ECO:0000256" key="11">
    <source>
        <dbReference type="SAM" id="MobiDB-lite"/>
    </source>
</evidence>
<dbReference type="Gene3D" id="3.40.50.300">
    <property type="entry name" value="P-loop containing nucleotide triphosphate hydrolases"/>
    <property type="match status" value="1"/>
</dbReference>
<evidence type="ECO:0008006" key="16">
    <source>
        <dbReference type="Google" id="ProtNLM"/>
    </source>
</evidence>
<feature type="compositionally biased region" description="Low complexity" evidence="11">
    <location>
        <begin position="30"/>
        <end position="43"/>
    </location>
</feature>
<dbReference type="InterPro" id="IPR027417">
    <property type="entry name" value="P-loop_NTPase"/>
</dbReference>
<dbReference type="FunCoup" id="A0A672ZH38">
    <property type="interactions" value="563"/>
</dbReference>
<evidence type="ECO:0000256" key="7">
    <source>
        <dbReference type="ARBA" id="ARBA00022771"/>
    </source>
</evidence>
<comment type="subcellular location">
    <subcellularLocation>
        <location evidence="1">Cytoplasm</location>
    </subcellularLocation>
</comment>
<evidence type="ECO:0000256" key="3">
    <source>
        <dbReference type="ARBA" id="ARBA00022614"/>
    </source>
</evidence>
<organism evidence="14 15">
    <name type="scientific">Sphaeramia orbicularis</name>
    <name type="common">orbiculate cardinalfish</name>
    <dbReference type="NCBI Taxonomy" id="375764"/>
    <lineage>
        <taxon>Eukaryota</taxon>
        <taxon>Metazoa</taxon>
        <taxon>Chordata</taxon>
        <taxon>Craniata</taxon>
        <taxon>Vertebrata</taxon>
        <taxon>Euteleostomi</taxon>
        <taxon>Actinopterygii</taxon>
        <taxon>Neopterygii</taxon>
        <taxon>Teleostei</taxon>
        <taxon>Neoteleostei</taxon>
        <taxon>Acanthomorphata</taxon>
        <taxon>Gobiaria</taxon>
        <taxon>Kurtiformes</taxon>
        <taxon>Apogonoidei</taxon>
        <taxon>Apogonidae</taxon>
        <taxon>Apogoninae</taxon>
        <taxon>Sphaeramia</taxon>
    </lineage>
</organism>
<dbReference type="Pfam" id="PF13516">
    <property type="entry name" value="LRR_6"/>
    <property type="match status" value="3"/>
</dbReference>
<evidence type="ECO:0000256" key="4">
    <source>
        <dbReference type="ARBA" id="ARBA00022723"/>
    </source>
</evidence>
<sequence length="1090" mass="123042">MLWGLGGHGEFSSSEGEPERTRLRTSAIKEPPGGSNEPGPSDPQGQYNRPRAESPVSTCLSMKSDRSMWRPPNFSPEPGPSDTEGQYNRPRAECPVSTCLSMKSDRSKDDPPDFSPEPGPSDTEETERTHVPEVDQPSCSLCQKVQSDPVRTSCGHWLCRQCITSYWDQSGSSGDSSCPQCEETSRTRAELQIHSSVQIEHKLSLRSRCECVTEGTEETGSRTRLNRIYTELYITEGQSEDVHTQHEVRTLETVSKKIIQERPIRCQDIFKALPEQQKPIRVVLTNGVAGVGKTFSVLKFTLDWAEGLENQDVSLVVLLSFRELNLVTDEQYSLLTLLHVFHPTLQKVTAEQISVCKLVFICDGLDESRLSLDFHHCQVVSDVTHKSSVNVLLTNLIKGNLLPSALIWITSRPAAANQIPPSCVDRVTEVRGFTTDDQKEEYFKKRSSDEDLSNKMISHIKTSRSLHIMCQIPVFCWISSTVLEHMLTSEQREELPKTLTDLYSHFIMVQTKRKKKYKKGHETSVEELTKADMEVLLKLGRLAFEQLEKRNMMFYQEDLDQCGLDVTEALVYSGVCTEIFKTETVIFQKTIYSFVHLSVQEFLAAVYIYHCYTSNNNEVLERLVGDVPSMCVRRFRVTFSLSDSLDVFLAEVMLKSLESENGHLDLFVRFLHGLCLESNHRLLGGLLGPKENRPESIHKVIMNLKQMNTEDICPDRSINIFHCLTEMKDQTVHQKIQEFLKSENRSQKELSEIQCSALAYMLQMSEEVLDELNLKKYNTSDEGRRRLIPAVRNCREAELSACRLSQTHCEVVASALKSNPSHLRLLDLSFNDLQDSGVKLASGLESPNCRLETLRLNNCSLSQISCSSVASALKSNPSHLIKLSLSGNNLQDSSVKELCDFLQSPHCKLQDLRLNNCSLSQISCSSVASALKSNPSHLIKLGLSLNKLQDSSVKELCDFLQSPHCKLQDLWMWRCSLSQISCSSVASALKSNPSHLIKLNLSGNNLQDSSVKELCDFLQSPHCKLQDLRLNYCSLSKISCSYLAAALKSNPSHLIKLDLRLNNLFDSDVKELEDLVQSPHCKLEKLEWRW</sequence>
<feature type="region of interest" description="Disordered" evidence="11">
    <location>
        <begin position="1"/>
        <end position="135"/>
    </location>
</feature>
<keyword evidence="2" id="KW-0963">Cytoplasm</keyword>
<dbReference type="GO" id="GO:0005524">
    <property type="term" value="F:ATP binding"/>
    <property type="evidence" value="ECO:0007669"/>
    <property type="project" value="UniProtKB-KW"/>
</dbReference>
<dbReference type="SMART" id="SM01288">
    <property type="entry name" value="FISNA"/>
    <property type="match status" value="1"/>
</dbReference>
<gene>
    <name evidence="14" type="primary">LOC115416451</name>
</gene>
<dbReference type="Pfam" id="PF05729">
    <property type="entry name" value="NACHT"/>
    <property type="match status" value="1"/>
</dbReference>
<evidence type="ECO:0000256" key="9">
    <source>
        <dbReference type="ARBA" id="ARBA00022840"/>
    </source>
</evidence>
<dbReference type="SUPFAM" id="SSF57850">
    <property type="entry name" value="RING/U-box"/>
    <property type="match status" value="1"/>
</dbReference>
<dbReference type="InterPro" id="IPR001611">
    <property type="entry name" value="Leu-rich_rpt"/>
</dbReference>
<dbReference type="InterPro" id="IPR032675">
    <property type="entry name" value="LRR_dom_sf"/>
</dbReference>
<dbReference type="PROSITE" id="PS00518">
    <property type="entry name" value="ZF_RING_1"/>
    <property type="match status" value="1"/>
</dbReference>
<dbReference type="InParanoid" id="A0A672ZH38"/>
<keyword evidence="15" id="KW-1185">Reference proteome</keyword>
<dbReference type="AlphaFoldDB" id="A0A672ZH38"/>
<keyword evidence="6" id="KW-0547">Nucleotide-binding</keyword>
<dbReference type="PROSITE" id="PS50089">
    <property type="entry name" value="ZF_RING_2"/>
    <property type="match status" value="1"/>
</dbReference>
<keyword evidence="5" id="KW-0677">Repeat</keyword>
<name>A0A672ZH38_9TELE</name>
<keyword evidence="7 10" id="KW-0863">Zinc-finger</keyword>
<keyword evidence="4" id="KW-0479">Metal-binding</keyword>
<feature type="domain" description="RING-type" evidence="12">
    <location>
        <begin position="139"/>
        <end position="182"/>
    </location>
</feature>
<dbReference type="GO" id="GO:0005737">
    <property type="term" value="C:cytoplasm"/>
    <property type="evidence" value="ECO:0007669"/>
    <property type="project" value="UniProtKB-SubCell"/>
</dbReference>
<dbReference type="Proteomes" id="UP000472271">
    <property type="component" value="Unassembled WGS sequence"/>
</dbReference>
<evidence type="ECO:0000256" key="1">
    <source>
        <dbReference type="ARBA" id="ARBA00004496"/>
    </source>
</evidence>
<evidence type="ECO:0000256" key="6">
    <source>
        <dbReference type="ARBA" id="ARBA00022741"/>
    </source>
</evidence>
<keyword evidence="8" id="KW-0862">Zinc</keyword>
<dbReference type="FunFam" id="3.40.50.300:FF:001524">
    <property type="entry name" value="Si:dkey-126g1.7"/>
    <property type="match status" value="1"/>
</dbReference>
<dbReference type="Gene3D" id="3.30.40.10">
    <property type="entry name" value="Zinc/RING finger domain, C3HC4 (zinc finger)"/>
    <property type="match status" value="1"/>
</dbReference>
<keyword evidence="9" id="KW-0067">ATP-binding</keyword>
<dbReference type="InterPro" id="IPR001841">
    <property type="entry name" value="Znf_RING"/>
</dbReference>
<dbReference type="Pfam" id="PF17776">
    <property type="entry name" value="NLRC4_HD2"/>
    <property type="match status" value="1"/>
</dbReference>
<evidence type="ECO:0000259" key="12">
    <source>
        <dbReference type="PROSITE" id="PS50089"/>
    </source>
</evidence>
<dbReference type="InterPro" id="IPR018957">
    <property type="entry name" value="Znf_C3HC4_RING-type"/>
</dbReference>
<evidence type="ECO:0000313" key="15">
    <source>
        <dbReference type="Proteomes" id="UP000472271"/>
    </source>
</evidence>
<dbReference type="InterPro" id="IPR041075">
    <property type="entry name" value="NOD1/2_WH"/>
</dbReference>
<dbReference type="InterPro" id="IPR029495">
    <property type="entry name" value="NACHT-assoc"/>
</dbReference>
<reference evidence="14" key="2">
    <citation type="submission" date="2025-09" db="UniProtKB">
        <authorList>
            <consortium name="Ensembl"/>
        </authorList>
    </citation>
    <scope>IDENTIFICATION</scope>
</reference>
<dbReference type="SUPFAM" id="SSF52047">
    <property type="entry name" value="RNI-like"/>
    <property type="match status" value="1"/>
</dbReference>
<dbReference type="InterPro" id="IPR013083">
    <property type="entry name" value="Znf_RING/FYVE/PHD"/>
</dbReference>
<protein>
    <recommendedName>
        <fullName evidence="16">NACHT domain-containing protein</fullName>
    </recommendedName>
</protein>
<dbReference type="PROSITE" id="PS50837">
    <property type="entry name" value="NACHT"/>
    <property type="match status" value="1"/>
</dbReference>
<evidence type="ECO:0000313" key="14">
    <source>
        <dbReference type="Ensembl" id="ENSSORP00005015797.1"/>
    </source>
</evidence>
<keyword evidence="3" id="KW-0433">Leucine-rich repeat</keyword>
<reference evidence="14" key="1">
    <citation type="submission" date="2025-08" db="UniProtKB">
        <authorList>
            <consortium name="Ensembl"/>
        </authorList>
    </citation>
    <scope>IDENTIFICATION</scope>
</reference>
<dbReference type="InterPro" id="IPR041267">
    <property type="entry name" value="NLRP_HD2"/>
</dbReference>
<dbReference type="Pfam" id="PF00097">
    <property type="entry name" value="zf-C3HC4"/>
    <property type="match status" value="1"/>
</dbReference>
<accession>A0A672ZH38</accession>